<accession>A0ABV9DNV3</accession>
<dbReference type="RefSeq" id="WP_390297791.1">
    <property type="nucleotide sequence ID" value="NZ_JBHSFU010000009.1"/>
</dbReference>
<comment type="caution">
    <text evidence="1">The sequence shown here is derived from an EMBL/GenBank/DDBJ whole genome shotgun (WGS) entry which is preliminary data.</text>
</comment>
<protein>
    <submittedName>
        <fullName evidence="1">CotY/CotZ family spore coat protein</fullName>
    </submittedName>
</protein>
<reference evidence="2" key="1">
    <citation type="journal article" date="2019" name="Int. J. Syst. Evol. Microbiol.">
        <title>The Global Catalogue of Microorganisms (GCM) 10K type strain sequencing project: providing services to taxonomists for standard genome sequencing and annotation.</title>
        <authorList>
            <consortium name="The Broad Institute Genomics Platform"/>
            <consortium name="The Broad Institute Genome Sequencing Center for Infectious Disease"/>
            <person name="Wu L."/>
            <person name="Ma J."/>
        </authorList>
    </citation>
    <scope>NUCLEOTIDE SEQUENCE [LARGE SCALE GENOMIC DNA]</scope>
    <source>
        <strain evidence="2">CGMCC 4.7426</strain>
    </source>
</reference>
<evidence type="ECO:0000313" key="1">
    <source>
        <dbReference type="EMBL" id="MFC4559504.1"/>
    </source>
</evidence>
<dbReference type="EMBL" id="JBHSFU010000009">
    <property type="protein sequence ID" value="MFC4559504.1"/>
    <property type="molecule type" value="Genomic_DNA"/>
</dbReference>
<evidence type="ECO:0000313" key="2">
    <source>
        <dbReference type="Proteomes" id="UP001595989"/>
    </source>
</evidence>
<keyword evidence="1" id="KW-0167">Capsid protein</keyword>
<gene>
    <name evidence="1" type="ORF">ACFO3D_14995</name>
</gene>
<sequence>MSCGHKKDGENCVCDIVREIVAVQDEVVDKGGCCVTSCERSIRDLLSPTTNGNGPVATTIPFILYCKGDCDAFIPSGVFQAPIGGSGMNAFQCVETPIVRAKKFTDEDECCVKLELLLPVTEGGSTPGPGGDNVCDFFPGEEGNAIRDLQATGICLTVDLDCFCGIQCLDPVTPLPVSEFLNGNGGKGKGKSK</sequence>
<keyword evidence="1" id="KW-0946">Virion</keyword>
<dbReference type="Proteomes" id="UP001595989">
    <property type="component" value="Unassembled WGS sequence"/>
</dbReference>
<name>A0ABV9DNV3_9BACI</name>
<dbReference type="InterPro" id="IPR019593">
    <property type="entry name" value="Spore_coat_protein_Z/Y"/>
</dbReference>
<dbReference type="Pfam" id="PF10612">
    <property type="entry name" value="Spore-coat_CotZ"/>
    <property type="match status" value="1"/>
</dbReference>
<keyword evidence="2" id="KW-1185">Reference proteome</keyword>
<proteinExistence type="predicted"/>
<organism evidence="1 2">
    <name type="scientific">Virgibacillus kekensis</name>
    <dbReference type="NCBI Taxonomy" id="202261"/>
    <lineage>
        <taxon>Bacteria</taxon>
        <taxon>Bacillati</taxon>
        <taxon>Bacillota</taxon>
        <taxon>Bacilli</taxon>
        <taxon>Bacillales</taxon>
        <taxon>Bacillaceae</taxon>
        <taxon>Virgibacillus</taxon>
    </lineage>
</organism>